<evidence type="ECO:0000256" key="5">
    <source>
        <dbReference type="ARBA" id="ARBA00022840"/>
    </source>
</evidence>
<dbReference type="GO" id="GO:0005524">
    <property type="term" value="F:ATP binding"/>
    <property type="evidence" value="ECO:0007669"/>
    <property type="project" value="UniProtKB-UniRule"/>
</dbReference>
<dbReference type="PANTHER" id="PTHR21299">
    <property type="entry name" value="CYTIDYLATE KINASE/PANTOATE-BETA-ALANINE LIGASE"/>
    <property type="match status" value="1"/>
</dbReference>
<dbReference type="GO" id="GO:0015949">
    <property type="term" value="P:nucleobase-containing small molecule interconversion"/>
    <property type="evidence" value="ECO:0007669"/>
    <property type="project" value="TreeGrafter"/>
</dbReference>
<dbReference type="HAMAP" id="MF_00238">
    <property type="entry name" value="Cytidyl_kinase_type1"/>
    <property type="match status" value="1"/>
</dbReference>
<accession>A0A1I0C8K7</accession>
<reference evidence="10 11" key="1">
    <citation type="submission" date="2016-10" db="EMBL/GenBank/DDBJ databases">
        <authorList>
            <person name="de Groot N.N."/>
        </authorList>
    </citation>
    <scope>NUCLEOTIDE SEQUENCE [LARGE SCALE GENOMIC DNA]</scope>
    <source>
        <strain evidence="10 11">DSM 25947</strain>
    </source>
</reference>
<evidence type="ECO:0000313" key="11">
    <source>
        <dbReference type="Proteomes" id="UP000181981"/>
    </source>
</evidence>
<dbReference type="GO" id="GO:0005829">
    <property type="term" value="C:cytosol"/>
    <property type="evidence" value="ECO:0007669"/>
    <property type="project" value="TreeGrafter"/>
</dbReference>
<keyword evidence="5 8" id="KW-0067">ATP-binding</keyword>
<evidence type="ECO:0000256" key="2">
    <source>
        <dbReference type="ARBA" id="ARBA00022679"/>
    </source>
</evidence>
<proteinExistence type="inferred from homology"/>
<comment type="catalytic activity">
    <reaction evidence="7 8">
        <text>CMP + ATP = CDP + ADP</text>
        <dbReference type="Rhea" id="RHEA:11600"/>
        <dbReference type="ChEBI" id="CHEBI:30616"/>
        <dbReference type="ChEBI" id="CHEBI:58069"/>
        <dbReference type="ChEBI" id="CHEBI:60377"/>
        <dbReference type="ChEBI" id="CHEBI:456216"/>
        <dbReference type="EC" id="2.7.4.25"/>
    </reaction>
</comment>
<dbReference type="EC" id="2.7.4.25" evidence="8"/>
<evidence type="ECO:0000256" key="4">
    <source>
        <dbReference type="ARBA" id="ARBA00022777"/>
    </source>
</evidence>
<gene>
    <name evidence="8" type="primary">cmk</name>
    <name evidence="10" type="ORF">SAMN05444285_10717</name>
</gene>
<evidence type="ECO:0000256" key="7">
    <source>
        <dbReference type="ARBA" id="ARBA00048478"/>
    </source>
</evidence>
<dbReference type="GO" id="GO:0036431">
    <property type="term" value="F:dCMP kinase activity"/>
    <property type="evidence" value="ECO:0007669"/>
    <property type="project" value="InterPro"/>
</dbReference>
<dbReference type="GO" id="GO:0006220">
    <property type="term" value="P:pyrimidine nucleotide metabolic process"/>
    <property type="evidence" value="ECO:0007669"/>
    <property type="project" value="UniProtKB-UniRule"/>
</dbReference>
<dbReference type="EMBL" id="FOHT01000007">
    <property type="protein sequence ID" value="SET15806.1"/>
    <property type="molecule type" value="Genomic_DNA"/>
</dbReference>
<feature type="binding site" evidence="8">
    <location>
        <begin position="20"/>
        <end position="28"/>
    </location>
    <ligand>
        <name>ATP</name>
        <dbReference type="ChEBI" id="CHEBI:30616"/>
    </ligand>
</feature>
<comment type="similarity">
    <text evidence="1 8">Belongs to the cytidylate kinase family. Type 1 subfamily.</text>
</comment>
<keyword evidence="2 8" id="KW-0808">Transferase</keyword>
<dbReference type="Pfam" id="PF02224">
    <property type="entry name" value="Cytidylate_kin"/>
    <property type="match status" value="1"/>
</dbReference>
<dbReference type="NCBIfam" id="TIGR00017">
    <property type="entry name" value="cmk"/>
    <property type="match status" value="1"/>
</dbReference>
<dbReference type="AlphaFoldDB" id="A0A1I0C8K7"/>
<evidence type="ECO:0000259" key="9">
    <source>
        <dbReference type="Pfam" id="PF02224"/>
    </source>
</evidence>
<organism evidence="10 11">
    <name type="scientific">Draconibacterium orientale</name>
    <dbReference type="NCBI Taxonomy" id="1168034"/>
    <lineage>
        <taxon>Bacteria</taxon>
        <taxon>Pseudomonadati</taxon>
        <taxon>Bacteroidota</taxon>
        <taxon>Bacteroidia</taxon>
        <taxon>Marinilabiliales</taxon>
        <taxon>Prolixibacteraceae</taxon>
        <taxon>Draconibacterium</taxon>
    </lineage>
</organism>
<sequence>MPQIPKRNMNDKKIIIAIDGHSSCGKSTMAKSLAKRLGYVYIDTGAMYRVVTLVALRKGWIENKIPDTQKVIDGLKDIKITFKWDEKAGKNTTFLNGENVEDEIRQLEVSENVSPISTIAEVRHEMVRQQRENGKNKGIVMDGRDIGTVVFPDAELKIFMTASPEIRAQRRYLELTEKGDKVNFEEILANVEGRDKIDSTRAVSPLKQAGDALILDNSELTREQQLDWAVNKVKEITEGK</sequence>
<dbReference type="InterPro" id="IPR027417">
    <property type="entry name" value="P-loop_NTPase"/>
</dbReference>
<evidence type="ECO:0000256" key="3">
    <source>
        <dbReference type="ARBA" id="ARBA00022741"/>
    </source>
</evidence>
<evidence type="ECO:0000256" key="8">
    <source>
        <dbReference type="HAMAP-Rule" id="MF_00238"/>
    </source>
</evidence>
<evidence type="ECO:0000313" key="10">
    <source>
        <dbReference type="EMBL" id="SET15806.1"/>
    </source>
</evidence>
<comment type="subcellular location">
    <subcellularLocation>
        <location evidence="8">Cytoplasm</location>
    </subcellularLocation>
</comment>
<feature type="domain" description="Cytidylate kinase" evidence="9">
    <location>
        <begin position="16"/>
        <end position="234"/>
    </location>
</feature>
<protein>
    <recommendedName>
        <fullName evidence="8">Cytidylate kinase</fullName>
        <shortName evidence="8">CK</shortName>
        <ecNumber evidence="8">2.7.4.25</ecNumber>
    </recommendedName>
    <alternativeName>
        <fullName evidence="8">Cytidine monophosphate kinase</fullName>
        <shortName evidence="8">CMP kinase</shortName>
    </alternativeName>
</protein>
<keyword evidence="4 8" id="KW-0418">Kinase</keyword>
<evidence type="ECO:0000256" key="1">
    <source>
        <dbReference type="ARBA" id="ARBA00009427"/>
    </source>
</evidence>
<dbReference type="GO" id="GO:0036430">
    <property type="term" value="F:CMP kinase activity"/>
    <property type="evidence" value="ECO:0007669"/>
    <property type="project" value="RHEA"/>
</dbReference>
<dbReference type="Proteomes" id="UP000181981">
    <property type="component" value="Unassembled WGS sequence"/>
</dbReference>
<dbReference type="SUPFAM" id="SSF52540">
    <property type="entry name" value="P-loop containing nucleoside triphosphate hydrolases"/>
    <property type="match status" value="1"/>
</dbReference>
<dbReference type="InterPro" id="IPR003136">
    <property type="entry name" value="Cytidylate_kin"/>
</dbReference>
<evidence type="ECO:0000256" key="6">
    <source>
        <dbReference type="ARBA" id="ARBA00047615"/>
    </source>
</evidence>
<dbReference type="Gene3D" id="3.40.50.300">
    <property type="entry name" value="P-loop containing nucleotide triphosphate hydrolases"/>
    <property type="match status" value="1"/>
</dbReference>
<keyword evidence="3 8" id="KW-0547">Nucleotide-binding</keyword>
<comment type="catalytic activity">
    <reaction evidence="6 8">
        <text>dCMP + ATP = dCDP + ADP</text>
        <dbReference type="Rhea" id="RHEA:25094"/>
        <dbReference type="ChEBI" id="CHEBI:30616"/>
        <dbReference type="ChEBI" id="CHEBI:57566"/>
        <dbReference type="ChEBI" id="CHEBI:58593"/>
        <dbReference type="ChEBI" id="CHEBI:456216"/>
        <dbReference type="EC" id="2.7.4.25"/>
    </reaction>
</comment>
<name>A0A1I0C8K7_9BACT</name>
<dbReference type="PANTHER" id="PTHR21299:SF2">
    <property type="entry name" value="CYTIDYLATE KINASE"/>
    <property type="match status" value="1"/>
</dbReference>
<dbReference type="InterPro" id="IPR011994">
    <property type="entry name" value="Cytidylate_kinase_dom"/>
</dbReference>
<keyword evidence="8" id="KW-0963">Cytoplasm</keyword>
<dbReference type="CDD" id="cd02020">
    <property type="entry name" value="CMPK"/>
    <property type="match status" value="1"/>
</dbReference>